<dbReference type="PROSITE" id="PS00972">
    <property type="entry name" value="USP_1"/>
    <property type="match status" value="1"/>
</dbReference>
<dbReference type="OMA" id="RSAMCDT"/>
<feature type="compositionally biased region" description="Basic residues" evidence="8">
    <location>
        <begin position="902"/>
        <end position="912"/>
    </location>
</feature>
<dbReference type="FunFam" id="3.90.70.10:FF:000016">
    <property type="entry name" value="Ubiquitin carboxyl-terminal hydrolase 36"/>
    <property type="match status" value="1"/>
</dbReference>
<evidence type="ECO:0000256" key="3">
    <source>
        <dbReference type="ARBA" id="ARBA00022553"/>
    </source>
</evidence>
<feature type="region of interest" description="Disordered" evidence="8">
    <location>
        <begin position="482"/>
        <end position="1005"/>
    </location>
</feature>
<dbReference type="GeneTree" id="ENSGT00940000157948"/>
<dbReference type="GeneID" id="113159182"/>
<dbReference type="SUPFAM" id="SSF54001">
    <property type="entry name" value="Cysteine proteinases"/>
    <property type="match status" value="1"/>
</dbReference>
<dbReference type="GO" id="GO:0006508">
    <property type="term" value="P:proteolysis"/>
    <property type="evidence" value="ECO:0007669"/>
    <property type="project" value="UniProtKB-KW"/>
</dbReference>
<feature type="compositionally biased region" description="Basic residues" evidence="8">
    <location>
        <begin position="781"/>
        <end position="791"/>
    </location>
</feature>
<dbReference type="InterPro" id="IPR018200">
    <property type="entry name" value="USP_CS"/>
</dbReference>
<feature type="compositionally biased region" description="Low complexity" evidence="8">
    <location>
        <begin position="571"/>
        <end position="585"/>
    </location>
</feature>
<dbReference type="InterPro" id="IPR050164">
    <property type="entry name" value="Peptidase_C19"/>
</dbReference>
<feature type="compositionally biased region" description="Polar residues" evidence="8">
    <location>
        <begin position="920"/>
        <end position="945"/>
    </location>
</feature>
<evidence type="ECO:0000256" key="5">
    <source>
        <dbReference type="ARBA" id="ARBA00022786"/>
    </source>
</evidence>
<feature type="compositionally biased region" description="Polar residues" evidence="8">
    <location>
        <begin position="640"/>
        <end position="650"/>
    </location>
</feature>
<evidence type="ECO:0000313" key="11">
    <source>
        <dbReference type="Proteomes" id="UP000265040"/>
    </source>
</evidence>
<feature type="compositionally biased region" description="Polar residues" evidence="8">
    <location>
        <begin position="880"/>
        <end position="892"/>
    </location>
</feature>
<dbReference type="Gene3D" id="3.90.70.10">
    <property type="entry name" value="Cysteine proteinases"/>
    <property type="match status" value="1"/>
</dbReference>
<evidence type="ECO:0000256" key="1">
    <source>
        <dbReference type="ARBA" id="ARBA00000707"/>
    </source>
</evidence>
<dbReference type="InterPro" id="IPR001394">
    <property type="entry name" value="Peptidase_C19_UCH"/>
</dbReference>
<reference evidence="10" key="1">
    <citation type="submission" date="2021-04" db="EMBL/GenBank/DDBJ databases">
        <authorList>
            <consortium name="Wellcome Sanger Institute Data Sharing"/>
        </authorList>
    </citation>
    <scope>NUCLEOTIDE SEQUENCE [LARGE SCALE GENOMIC DNA]</scope>
</reference>
<dbReference type="PANTHER" id="PTHR24006:SF653">
    <property type="entry name" value="UBIQUITIN CARBOXYL-TERMINAL HYDROLASE 36"/>
    <property type="match status" value="1"/>
</dbReference>
<feature type="compositionally biased region" description="Basic residues" evidence="8">
    <location>
        <begin position="817"/>
        <end position="827"/>
    </location>
</feature>
<dbReference type="InterPro" id="IPR028889">
    <property type="entry name" value="USP"/>
</dbReference>
<dbReference type="GO" id="GO:0016579">
    <property type="term" value="P:protein deubiquitination"/>
    <property type="evidence" value="ECO:0007669"/>
    <property type="project" value="InterPro"/>
</dbReference>
<keyword evidence="6" id="KW-0378">Hydrolase</keyword>
<dbReference type="GO" id="GO:0004843">
    <property type="term" value="F:cysteine-type deubiquitinase activity"/>
    <property type="evidence" value="ECO:0007669"/>
    <property type="project" value="UniProtKB-EC"/>
</dbReference>
<evidence type="ECO:0000256" key="4">
    <source>
        <dbReference type="ARBA" id="ARBA00022670"/>
    </source>
</evidence>
<protein>
    <recommendedName>
        <fullName evidence="2">ubiquitinyl hydrolase 1</fullName>
        <ecNumber evidence="2">3.4.19.12</ecNumber>
    </recommendedName>
</protein>
<dbReference type="CDD" id="cd02661">
    <property type="entry name" value="Peptidase_C19E"/>
    <property type="match status" value="1"/>
</dbReference>
<keyword evidence="5" id="KW-0833">Ubl conjugation pathway</keyword>
<evidence type="ECO:0000256" key="8">
    <source>
        <dbReference type="SAM" id="MobiDB-lite"/>
    </source>
</evidence>
<dbReference type="PROSITE" id="PS00973">
    <property type="entry name" value="USP_2"/>
    <property type="match status" value="1"/>
</dbReference>
<dbReference type="GO" id="GO:0005829">
    <property type="term" value="C:cytosol"/>
    <property type="evidence" value="ECO:0007669"/>
    <property type="project" value="TreeGrafter"/>
</dbReference>
<proteinExistence type="predicted"/>
<dbReference type="Proteomes" id="UP000265040">
    <property type="component" value="Chromosome 8"/>
</dbReference>
<evidence type="ECO:0000313" key="10">
    <source>
        <dbReference type="Ensembl" id="ENSATEP00000035193.2"/>
    </source>
</evidence>
<reference evidence="10" key="3">
    <citation type="submission" date="2025-09" db="UniProtKB">
        <authorList>
            <consortium name="Ensembl"/>
        </authorList>
    </citation>
    <scope>IDENTIFICATION</scope>
</reference>
<dbReference type="FunCoup" id="A0A3Q1JUJ1">
    <property type="interactions" value="955"/>
</dbReference>
<dbReference type="AlphaFoldDB" id="A0A3Q1JUJ1"/>
<feature type="compositionally biased region" description="Low complexity" evidence="8">
    <location>
        <begin position="716"/>
        <end position="735"/>
    </location>
</feature>
<feature type="compositionally biased region" description="Basic and acidic residues" evidence="8">
    <location>
        <begin position="961"/>
        <end position="999"/>
    </location>
</feature>
<feature type="compositionally biased region" description="Low complexity" evidence="8">
    <location>
        <begin position="750"/>
        <end position="764"/>
    </location>
</feature>
<dbReference type="STRING" id="64144.ENSATEP00000035193"/>
<dbReference type="RefSeq" id="XP_026211522.1">
    <property type="nucleotide sequence ID" value="XM_026355737.1"/>
</dbReference>
<dbReference type="EC" id="3.4.19.12" evidence="2"/>
<feature type="compositionally biased region" description="Basic residues" evidence="8">
    <location>
        <begin position="950"/>
        <end position="960"/>
    </location>
</feature>
<dbReference type="GO" id="GO:1904888">
    <property type="term" value="P:cranial skeletal system development"/>
    <property type="evidence" value="ECO:0007669"/>
    <property type="project" value="Ensembl"/>
</dbReference>
<gene>
    <name evidence="10" type="primary">USP36</name>
</gene>
<evidence type="ECO:0000256" key="2">
    <source>
        <dbReference type="ARBA" id="ARBA00012759"/>
    </source>
</evidence>
<reference evidence="10" key="2">
    <citation type="submission" date="2025-08" db="UniProtKB">
        <authorList>
            <consortium name="Ensembl"/>
        </authorList>
    </citation>
    <scope>IDENTIFICATION</scope>
</reference>
<evidence type="ECO:0000256" key="7">
    <source>
        <dbReference type="ARBA" id="ARBA00022807"/>
    </source>
</evidence>
<dbReference type="Pfam" id="PF00443">
    <property type="entry name" value="UCH"/>
    <property type="match status" value="1"/>
</dbReference>
<dbReference type="InParanoid" id="A0A3Q1JUJ1"/>
<keyword evidence="11" id="KW-1185">Reference proteome</keyword>
<feature type="compositionally biased region" description="Polar residues" evidence="8">
    <location>
        <begin position="736"/>
        <end position="749"/>
    </location>
</feature>
<keyword evidence="3" id="KW-0597">Phosphoprotein</keyword>
<keyword evidence="4" id="KW-0645">Protease</keyword>
<accession>A0A3Q1JUJ1</accession>
<dbReference type="PROSITE" id="PS50235">
    <property type="entry name" value="USP_3"/>
    <property type="match status" value="1"/>
</dbReference>
<dbReference type="PANTHER" id="PTHR24006">
    <property type="entry name" value="UBIQUITIN CARBOXYL-TERMINAL HYDROLASE"/>
    <property type="match status" value="1"/>
</dbReference>
<feature type="domain" description="USP" evidence="9">
    <location>
        <begin position="122"/>
        <end position="423"/>
    </location>
</feature>
<dbReference type="Ensembl" id="ENSATET00000035701.3">
    <property type="protein sequence ID" value="ENSATEP00000035193.2"/>
    <property type="gene ID" value="ENSATEG00000024187.3"/>
</dbReference>
<name>A0A3Q1JUJ1_ANATE</name>
<comment type="catalytic activity">
    <reaction evidence="1">
        <text>Thiol-dependent hydrolysis of ester, thioester, amide, peptide and isopeptide bonds formed by the C-terminal Gly of ubiquitin (a 76-residue protein attached to proteins as an intracellular targeting signal).</text>
        <dbReference type="EC" id="3.4.19.12"/>
    </reaction>
</comment>
<feature type="compositionally biased region" description="Polar residues" evidence="8">
    <location>
        <begin position="492"/>
        <end position="511"/>
    </location>
</feature>
<organism evidence="10 11">
    <name type="scientific">Anabas testudineus</name>
    <name type="common">Climbing perch</name>
    <name type="synonym">Anthias testudineus</name>
    <dbReference type="NCBI Taxonomy" id="64144"/>
    <lineage>
        <taxon>Eukaryota</taxon>
        <taxon>Metazoa</taxon>
        <taxon>Chordata</taxon>
        <taxon>Craniata</taxon>
        <taxon>Vertebrata</taxon>
        <taxon>Euteleostomi</taxon>
        <taxon>Actinopterygii</taxon>
        <taxon>Neopterygii</taxon>
        <taxon>Teleostei</taxon>
        <taxon>Neoteleostei</taxon>
        <taxon>Acanthomorphata</taxon>
        <taxon>Anabantaria</taxon>
        <taxon>Anabantiformes</taxon>
        <taxon>Anabantoidei</taxon>
        <taxon>Anabantidae</taxon>
        <taxon>Anabas</taxon>
    </lineage>
</organism>
<dbReference type="GO" id="GO:0042981">
    <property type="term" value="P:regulation of apoptotic process"/>
    <property type="evidence" value="ECO:0007669"/>
    <property type="project" value="TreeGrafter"/>
</dbReference>
<feature type="compositionally biased region" description="Low complexity" evidence="8">
    <location>
        <begin position="532"/>
        <end position="548"/>
    </location>
</feature>
<feature type="compositionally biased region" description="Basic and acidic residues" evidence="8">
    <location>
        <begin position="828"/>
        <end position="842"/>
    </location>
</feature>
<sequence>MPIVDKLKEALKPGRKETGDEGDLNKLLASSAKKVLLQKIEFEPASKGFSYQLDSLKNKYVILNPRNEGATGQKPTEPVQIKRQVSENVVGGQSDGIPAPQKMLFPGNKLTLKWERVYRVGAGLHNLGNTCFLNSTVQCLTYTPPLANYLLSKEHSRACHQSGFCMICIMQNHIIQAFANTGNAIKPVSFIRDLKRIARHFRFGSQEDAHEFLRYTIDAMQKACLNGYSKLDRQTQATTLVHQIFGGYLRSRVKCSICKSVSDTYDPYLDIAVEIRQAANIVRALELFVKPDVLSGENAYMCAKCKKKVPATKRFTVHRTSNVLTLSLKRFANFSGGKITKDVGYPEFLNIRPYMSQSSGDPVMYGLYAVLVHSGYSCHAGHYYCYVKASNGQWYQMNDSMVHSSNIKVVLNQQAYVLFYLRIPETKKNADGQSTKQGVFNAGKNSISSEQIKRANLNGPLSSPQVTKKLEPAQLRKIQSMDGGLGLPISRNGVSTQPQPRLSNWTSSSNGPPKLPGGPTVIEEPLKKLKKPFPQSQTQSRSSTPTPSNNGVNRTEGDKKQGGEGRGMAVSTSFKSLSDSSSADTTDSKDFVGPKSAPVGETPSTPRKGSNGLASPAKSVECSQSTEEQKMAKIKPPALNNITSEVTGTMSPPPAKKLALSAKKAHSRSPSNIDALPPLPRQLSSDPTHQNQLNPLTFASPSHTHRASPFHSPEVQSFAFKQQSPQKQSPLSTLQKPSASLSVKTNRLHSTSPKSPKSSKNLSPVVQDPGLNGTKAEKVNQKKKKKKKRHHFEVEGDAEPVVSPAAVTNLVEAASDKKRKKKKKKRKRENEDGDTVKERECVPSHLDTSSQEEDWCEGGIWSLTSHSDAEQPKHKPQVAVTPQVQSESNQNQQDRDSVMGVLKKKKKKKKKMQQVEDLQHTTPAGSPSESSTQEIKATVVQNDTGDSIMLKKKLKMKKKRLKEEVRQWEESRRCSDGPSDEHEASEPTAKKNTTEDNRKGKQSAATVVVWDSQVKDGYRRSQAPVADGCALGDNTSSHAAPLAWDGKRTSGVVEELLRNARDKAYGASVLSWDGDVSAISRDAIEDVRQAKCDTVIDEWDEDFDRGKVKKIKNYKREKWRCGSSMFQKIQDRRNKWSVTPGGKRVFGVRR</sequence>
<dbReference type="InterPro" id="IPR038765">
    <property type="entry name" value="Papain-like_cys_pep_sf"/>
</dbReference>
<feature type="compositionally biased region" description="Polar residues" evidence="8">
    <location>
        <begin position="682"/>
        <end position="702"/>
    </location>
</feature>
<evidence type="ECO:0000259" key="9">
    <source>
        <dbReference type="PROSITE" id="PS50235"/>
    </source>
</evidence>
<dbReference type="GO" id="GO:0005634">
    <property type="term" value="C:nucleus"/>
    <property type="evidence" value="ECO:0007669"/>
    <property type="project" value="TreeGrafter"/>
</dbReference>
<evidence type="ECO:0000256" key="6">
    <source>
        <dbReference type="ARBA" id="ARBA00022801"/>
    </source>
</evidence>
<keyword evidence="7" id="KW-0788">Thiol protease</keyword>